<dbReference type="Gene3D" id="3.10.450.620">
    <property type="entry name" value="JHP933, nucleotidyltransferase-like core domain"/>
    <property type="match status" value="1"/>
</dbReference>
<protein>
    <submittedName>
        <fullName evidence="1">Nucleotidyl transferase AbiEii/AbiGii toxin family protein</fullName>
    </submittedName>
</protein>
<name>A0A6B1DRN0_9CHLR</name>
<reference evidence="1" key="1">
    <citation type="submission" date="2019-09" db="EMBL/GenBank/DDBJ databases">
        <title>Characterisation of the sponge microbiome using genome-centric metagenomics.</title>
        <authorList>
            <person name="Engelberts J.P."/>
            <person name="Robbins S.J."/>
            <person name="De Goeij J.M."/>
            <person name="Aranda M."/>
            <person name="Bell S.C."/>
            <person name="Webster N.S."/>
        </authorList>
    </citation>
    <scope>NUCLEOTIDE SEQUENCE</scope>
    <source>
        <strain evidence="1">SB0662_bin_9</strain>
    </source>
</reference>
<dbReference type="InterPro" id="IPR014942">
    <property type="entry name" value="AbiEii"/>
</dbReference>
<accession>A0A6B1DRN0</accession>
<gene>
    <name evidence="1" type="ORF">F4Y08_08520</name>
</gene>
<proteinExistence type="predicted"/>
<comment type="caution">
    <text evidence="1">The sequence shown here is derived from an EMBL/GenBank/DDBJ whole genome shotgun (WGS) entry which is preliminary data.</text>
</comment>
<dbReference type="AlphaFoldDB" id="A0A6B1DRN0"/>
<sequence length="322" mass="36611">MRFSASQILSIARPDGFDAGMIEKVLHLVHLLNNLNSHPSLRGKWALKGGTALNLFVLRHPRLSIDIDLNYIGALEREEMLADRPKIERAIQAVFSREGFSVRRVPEEHAGGKWRLHYSSFTGQTANLDMDLNFMYRCPLWPIHHADSHPLGDFQAKSIPVLNLHELVAGKLSALFSRRQARDLFDCHHILAKDILDRDRLRIAFVVYGGMNRKDWRTISLDDVAYDGTELVRQLGPTLRSPQLRGQEALAFGNALIDECRQALSIVLPFTNSERSFLDLLLEQGEINASILTSDPALQERIRVQPLLVWKAFHVRHHRGLS</sequence>
<organism evidence="1">
    <name type="scientific">Caldilineaceae bacterium SB0662_bin_9</name>
    <dbReference type="NCBI Taxonomy" id="2605258"/>
    <lineage>
        <taxon>Bacteria</taxon>
        <taxon>Bacillati</taxon>
        <taxon>Chloroflexota</taxon>
        <taxon>Caldilineae</taxon>
        <taxon>Caldilineales</taxon>
        <taxon>Caldilineaceae</taxon>
    </lineage>
</organism>
<dbReference type="Pfam" id="PF08843">
    <property type="entry name" value="AbiEii"/>
    <property type="match status" value="1"/>
</dbReference>
<dbReference type="EMBL" id="VXPY01000059">
    <property type="protein sequence ID" value="MYD90360.1"/>
    <property type="molecule type" value="Genomic_DNA"/>
</dbReference>
<evidence type="ECO:0000313" key="1">
    <source>
        <dbReference type="EMBL" id="MYD90360.1"/>
    </source>
</evidence>
<keyword evidence="1" id="KW-0808">Transferase</keyword>
<dbReference type="GO" id="GO:0016740">
    <property type="term" value="F:transferase activity"/>
    <property type="evidence" value="ECO:0007669"/>
    <property type="project" value="UniProtKB-KW"/>
</dbReference>